<reference evidence="4 5" key="1">
    <citation type="submission" date="2017-03" db="EMBL/GenBank/DDBJ databases">
        <authorList>
            <person name="Afonso C.L."/>
            <person name="Miller P.J."/>
            <person name="Scott M.A."/>
            <person name="Spackman E."/>
            <person name="Goraichik I."/>
            <person name="Dimitrov K.M."/>
            <person name="Suarez D.L."/>
            <person name="Swayne D.E."/>
        </authorList>
    </citation>
    <scope>NUCLEOTIDE SEQUENCE [LARGE SCALE GENOMIC DNA]</scope>
    <source>
        <strain evidence="4">SB41UT1</strain>
    </source>
</reference>
<feature type="transmembrane region" description="Helical" evidence="2">
    <location>
        <begin position="110"/>
        <end position="132"/>
    </location>
</feature>
<dbReference type="PRINTS" id="PR00050">
    <property type="entry name" value="COLDSHOCK"/>
</dbReference>
<dbReference type="CDD" id="cd04458">
    <property type="entry name" value="CSP_CDS"/>
    <property type="match status" value="1"/>
</dbReference>
<organism evidence="4 5">
    <name type="scientific">Parendozoicomonas haliclonae</name>
    <dbReference type="NCBI Taxonomy" id="1960125"/>
    <lineage>
        <taxon>Bacteria</taxon>
        <taxon>Pseudomonadati</taxon>
        <taxon>Pseudomonadota</taxon>
        <taxon>Gammaproteobacteria</taxon>
        <taxon>Oceanospirillales</taxon>
        <taxon>Endozoicomonadaceae</taxon>
        <taxon>Parendozoicomonas</taxon>
    </lineage>
</organism>
<dbReference type="InterPro" id="IPR050181">
    <property type="entry name" value="Cold_shock_domain"/>
</dbReference>
<accession>A0A1X7APF8</accession>
<gene>
    <name evidence="4" type="primary">cspA</name>
    <name evidence="4" type="ORF">EHSB41UT_03771</name>
</gene>
<keyword evidence="2" id="KW-1133">Transmembrane helix</keyword>
<sequence>MFLSTLKFLQFITGLILTVLFFAAPSITQSLYPNVSPVASASEFYTDSALLIMLTGAFANLLSGCYLATLPPPRKPLQVLASLAFLAAGILAAANAFARLHVDPVLANTPLVTLGLLISGLVLHFICNLHLLNPANSNAAKSAPVAALESGREGGIVKWFNVSKGFGFITRDSGEDIFVHYRAIRGEGHRTLSDGQRVHFVVAKKEKGLQAEDVAVER</sequence>
<evidence type="ECO:0000313" key="4">
    <source>
        <dbReference type="EMBL" id="SMA49980.1"/>
    </source>
</evidence>
<keyword evidence="2" id="KW-0472">Membrane</keyword>
<dbReference type="InterPro" id="IPR011129">
    <property type="entry name" value="CSD"/>
</dbReference>
<dbReference type="GO" id="GO:0005829">
    <property type="term" value="C:cytosol"/>
    <property type="evidence" value="ECO:0007669"/>
    <property type="project" value="UniProtKB-ARBA"/>
</dbReference>
<keyword evidence="5" id="KW-1185">Reference proteome</keyword>
<dbReference type="InterPro" id="IPR002059">
    <property type="entry name" value="CSP_DNA-bd"/>
</dbReference>
<dbReference type="RefSeq" id="WP_087112425.1">
    <property type="nucleotide sequence ID" value="NZ_CBCSCN010000005.1"/>
</dbReference>
<dbReference type="InterPro" id="IPR012340">
    <property type="entry name" value="NA-bd_OB-fold"/>
</dbReference>
<dbReference type="PANTHER" id="PTHR11544">
    <property type="entry name" value="COLD SHOCK DOMAIN CONTAINING PROTEINS"/>
    <property type="match status" value="1"/>
</dbReference>
<dbReference type="PROSITE" id="PS51857">
    <property type="entry name" value="CSD_2"/>
    <property type="match status" value="1"/>
</dbReference>
<protein>
    <submittedName>
        <fullName evidence="4">Major cold shock protein CspA</fullName>
    </submittedName>
</protein>
<proteinExistence type="predicted"/>
<dbReference type="Gene3D" id="2.40.50.140">
    <property type="entry name" value="Nucleic acid-binding proteins"/>
    <property type="match status" value="1"/>
</dbReference>
<dbReference type="PROSITE" id="PS00352">
    <property type="entry name" value="CSD_1"/>
    <property type="match status" value="1"/>
</dbReference>
<dbReference type="SUPFAM" id="SSF50249">
    <property type="entry name" value="Nucleic acid-binding proteins"/>
    <property type="match status" value="1"/>
</dbReference>
<evidence type="ECO:0000313" key="5">
    <source>
        <dbReference type="Proteomes" id="UP000196573"/>
    </source>
</evidence>
<feature type="domain" description="CSD" evidence="3">
    <location>
        <begin position="152"/>
        <end position="216"/>
    </location>
</feature>
<keyword evidence="2" id="KW-0812">Transmembrane</keyword>
<dbReference type="Pfam" id="PF00313">
    <property type="entry name" value="CSD"/>
    <property type="match status" value="1"/>
</dbReference>
<dbReference type="SMART" id="SM00357">
    <property type="entry name" value="CSP"/>
    <property type="match status" value="1"/>
</dbReference>
<dbReference type="AlphaFoldDB" id="A0A1X7APF8"/>
<evidence type="ECO:0000256" key="1">
    <source>
        <dbReference type="RuleBase" id="RU000408"/>
    </source>
</evidence>
<dbReference type="Proteomes" id="UP000196573">
    <property type="component" value="Unassembled WGS sequence"/>
</dbReference>
<evidence type="ECO:0000259" key="3">
    <source>
        <dbReference type="PROSITE" id="PS51857"/>
    </source>
</evidence>
<dbReference type="InterPro" id="IPR019844">
    <property type="entry name" value="CSD_CS"/>
</dbReference>
<feature type="transmembrane region" description="Helical" evidence="2">
    <location>
        <begin position="77"/>
        <end position="98"/>
    </location>
</feature>
<dbReference type="GO" id="GO:0003676">
    <property type="term" value="F:nucleic acid binding"/>
    <property type="evidence" value="ECO:0007669"/>
    <property type="project" value="InterPro"/>
</dbReference>
<name>A0A1X7APF8_9GAMM</name>
<comment type="subcellular location">
    <subcellularLocation>
        <location evidence="1">Cytoplasm</location>
    </subcellularLocation>
</comment>
<dbReference type="EMBL" id="FWPT01000010">
    <property type="protein sequence ID" value="SMA49980.1"/>
    <property type="molecule type" value="Genomic_DNA"/>
</dbReference>
<evidence type="ECO:0000256" key="2">
    <source>
        <dbReference type="SAM" id="Phobius"/>
    </source>
</evidence>
<feature type="transmembrane region" description="Helical" evidence="2">
    <location>
        <begin position="51"/>
        <end position="70"/>
    </location>
</feature>